<dbReference type="GO" id="GO:0005829">
    <property type="term" value="C:cytosol"/>
    <property type="evidence" value="ECO:0007669"/>
    <property type="project" value="TreeGrafter"/>
</dbReference>
<dbReference type="PANTHER" id="PTHR11136:SF5">
    <property type="entry name" value="FOLYLPOLYGLUTAMATE SYNTHASE, MITOCHONDRIAL"/>
    <property type="match status" value="1"/>
</dbReference>
<evidence type="ECO:0000256" key="23">
    <source>
        <dbReference type="PIRSR" id="PIRSR038895-2"/>
    </source>
</evidence>
<keyword evidence="15 23" id="KW-0460">Magnesium</keyword>
<dbReference type="InterPro" id="IPR036615">
    <property type="entry name" value="Mur_ligase_C_dom_sf"/>
</dbReference>
<protein>
    <recommendedName>
        <fullName evidence="7 21">Folylpolyglutamate synthase</fullName>
        <ecNumber evidence="6 21">6.3.2.17</ecNumber>
    </recommendedName>
    <alternativeName>
        <fullName evidence="19 21">Folylpoly-gamma-glutamate synthetase</fullName>
    </alternativeName>
    <alternativeName>
        <fullName evidence="18 21">Tetrahydrofolylpolyglutamate synthase</fullName>
    </alternativeName>
</protein>
<dbReference type="GO" id="GO:0005524">
    <property type="term" value="F:ATP binding"/>
    <property type="evidence" value="ECO:0007669"/>
    <property type="project" value="UniProtKB-KW"/>
</dbReference>
<dbReference type="NCBIfam" id="TIGR01499">
    <property type="entry name" value="folC"/>
    <property type="match status" value="1"/>
</dbReference>
<keyword evidence="16" id="KW-0496">Mitochondrion</keyword>
<reference evidence="24 25" key="1">
    <citation type="submission" date="2016-10" db="EMBL/GenBank/DDBJ databases">
        <authorList>
            <person name="Cai Z."/>
        </authorList>
    </citation>
    <scope>NUCLEOTIDE SEQUENCE [LARGE SCALE GENOMIC DNA]</scope>
</reference>
<dbReference type="GO" id="GO:0006730">
    <property type="term" value="P:one-carbon metabolic process"/>
    <property type="evidence" value="ECO:0007669"/>
    <property type="project" value="UniProtKB-KW"/>
</dbReference>
<keyword evidence="12 22" id="KW-0547">Nucleotide-binding</keyword>
<evidence type="ECO:0000256" key="14">
    <source>
        <dbReference type="ARBA" id="ARBA00022840"/>
    </source>
</evidence>
<evidence type="ECO:0000256" key="3">
    <source>
        <dbReference type="ARBA" id="ARBA00004496"/>
    </source>
</evidence>
<dbReference type="SUPFAM" id="SSF53623">
    <property type="entry name" value="MurD-like peptide ligases, catalytic domain"/>
    <property type="match status" value="1"/>
</dbReference>
<evidence type="ECO:0000256" key="7">
    <source>
        <dbReference type="ARBA" id="ARBA00018660"/>
    </source>
</evidence>
<dbReference type="GO" id="GO:0005759">
    <property type="term" value="C:mitochondrial matrix"/>
    <property type="evidence" value="ECO:0007669"/>
    <property type="project" value="UniProtKB-SubCell"/>
</dbReference>
<feature type="binding site" evidence="23">
    <location>
        <position position="116"/>
    </location>
    <ligand>
        <name>Mg(2+)</name>
        <dbReference type="ChEBI" id="CHEBI:18420"/>
        <label>1</label>
    </ligand>
</feature>
<evidence type="ECO:0000256" key="22">
    <source>
        <dbReference type="PIRSR" id="PIRSR038895-1"/>
    </source>
</evidence>
<dbReference type="InterPro" id="IPR018109">
    <property type="entry name" value="Folylpolyglutamate_synth_CS"/>
</dbReference>
<name>A0A383W636_TETOB</name>
<sequence>MAGLSNVNGLHPAACFASSSQAASESPAAAASNGESWDRVKDILSSLIKHKTRADGKNWRDAHENMPVYLKRLGIEESVQKLNVIHVAGTKGKGSTCAMVESMLRASGYSTGLFTSPHLCDVRERVRINGQMVSKAVFADAFWQCYNTLQAAATDEVGMPGYFRFLTLLSLRIFVDAQPDVVILEVGIGGRIDATNILRAPAVTGITSLGFDHMELLGHTLDLIAAEKAGIMRQGVPCFTVQQPADAMGSLEACAASVGAPLQLAPSLSNFQPAAAGQPISVGLAGEHQLLNASLAVALVRSWEQQAATKQQQQQQQQELGGGAAGAERRLQQLQQGLLPQEHCQGLARAAWPGRSQVVPDPKFQQQGSSSSKLTFFLDGAHTPESMITCGTWFAQVASAAAANNQQQQQQQVVRVLVFNCMKERDPAVLLPHLHSELQQHESAVHLALFVPPDSQYAFLPSSSTQQLVAEAHQDLSWQQQLRGVWQQCQEAAAASSEQQLAEGRGLLPPLPEVSGLGQQAVSAGSAVLPSVGTALDWLASAAAARPELQLQVLVTGSLYLVGDCLVGLQQQPQ</sequence>
<dbReference type="FunFam" id="3.90.190.20:FF:000011">
    <property type="entry name" value="Folylpolyglutamate synthase"/>
    <property type="match status" value="1"/>
</dbReference>
<organism evidence="24 25">
    <name type="scientific">Tetradesmus obliquus</name>
    <name type="common">Green alga</name>
    <name type="synonym">Acutodesmus obliquus</name>
    <dbReference type="NCBI Taxonomy" id="3088"/>
    <lineage>
        <taxon>Eukaryota</taxon>
        <taxon>Viridiplantae</taxon>
        <taxon>Chlorophyta</taxon>
        <taxon>core chlorophytes</taxon>
        <taxon>Chlorophyceae</taxon>
        <taxon>CS clade</taxon>
        <taxon>Sphaeropleales</taxon>
        <taxon>Scenedesmaceae</taxon>
        <taxon>Tetradesmus</taxon>
    </lineage>
</organism>
<evidence type="ECO:0000256" key="18">
    <source>
        <dbReference type="ARBA" id="ARBA00030592"/>
    </source>
</evidence>
<evidence type="ECO:0000256" key="17">
    <source>
        <dbReference type="ARBA" id="ARBA00023136"/>
    </source>
</evidence>
<feature type="binding site" evidence="22">
    <location>
        <position position="355"/>
    </location>
    <ligand>
        <name>ATP</name>
        <dbReference type="ChEBI" id="CHEBI:30616"/>
    </ligand>
</feature>
<comment type="function">
    <text evidence="21">Catalyzes conversion of folates to polyglutamate derivatives allowing concentration of folate compounds in the cell and the intracellular retention of these cofactors, which are important substrates for most of the folate-dependent enzymes that are involved in one-carbon transfer reactions involved in purine, pyrimidine and amino acid synthesis.</text>
</comment>
<evidence type="ECO:0000256" key="16">
    <source>
        <dbReference type="ARBA" id="ARBA00023128"/>
    </source>
</evidence>
<dbReference type="EC" id="6.3.2.17" evidence="6 21"/>
<dbReference type="Gene3D" id="3.40.1190.10">
    <property type="entry name" value="Mur-like, catalytic domain"/>
    <property type="match status" value="1"/>
</dbReference>
<evidence type="ECO:0000256" key="2">
    <source>
        <dbReference type="ARBA" id="ARBA00004305"/>
    </source>
</evidence>
<dbReference type="InterPro" id="IPR023600">
    <property type="entry name" value="Folylpolyglutamate_synth_euk"/>
</dbReference>
<dbReference type="PROSITE" id="PS01012">
    <property type="entry name" value="FOLYLPOLYGLU_SYNT_2"/>
    <property type="match status" value="1"/>
</dbReference>
<dbReference type="GO" id="GO:0005743">
    <property type="term" value="C:mitochondrial inner membrane"/>
    <property type="evidence" value="ECO:0007669"/>
    <property type="project" value="UniProtKB-SubCell"/>
</dbReference>
<dbReference type="FunFam" id="3.40.1190.10:FF:000008">
    <property type="entry name" value="Folylpolyglutamate synthase"/>
    <property type="match status" value="1"/>
</dbReference>
<dbReference type="GO" id="GO:0046872">
    <property type="term" value="F:metal ion binding"/>
    <property type="evidence" value="ECO:0007669"/>
    <property type="project" value="UniProtKB-KW"/>
</dbReference>
<dbReference type="Gene3D" id="3.90.190.20">
    <property type="entry name" value="Mur ligase, C-terminal domain"/>
    <property type="match status" value="1"/>
</dbReference>
<evidence type="ECO:0000256" key="21">
    <source>
        <dbReference type="PIRNR" id="PIRNR038895"/>
    </source>
</evidence>
<dbReference type="InterPro" id="IPR001645">
    <property type="entry name" value="Folylpolyglutamate_synth"/>
</dbReference>
<feature type="binding site" evidence="22">
    <location>
        <position position="379"/>
    </location>
    <ligand>
        <name>ATP</name>
        <dbReference type="ChEBI" id="CHEBI:30616"/>
    </ligand>
</feature>
<keyword evidence="9 21" id="KW-0554">One-carbon metabolism</keyword>
<evidence type="ECO:0000256" key="13">
    <source>
        <dbReference type="ARBA" id="ARBA00022792"/>
    </source>
</evidence>
<keyword evidence="11 23" id="KW-0479">Metal-binding</keyword>
<dbReference type="PANTHER" id="PTHR11136">
    <property type="entry name" value="FOLYLPOLYGLUTAMATE SYNTHASE-RELATED"/>
    <property type="match status" value="1"/>
</dbReference>
<evidence type="ECO:0000256" key="1">
    <source>
        <dbReference type="ARBA" id="ARBA00004273"/>
    </source>
</evidence>
<evidence type="ECO:0000256" key="10">
    <source>
        <dbReference type="ARBA" id="ARBA00022598"/>
    </source>
</evidence>
<evidence type="ECO:0000256" key="11">
    <source>
        <dbReference type="ARBA" id="ARBA00022723"/>
    </source>
</evidence>
<evidence type="ECO:0000256" key="12">
    <source>
        <dbReference type="ARBA" id="ARBA00022741"/>
    </source>
</evidence>
<evidence type="ECO:0000313" key="25">
    <source>
        <dbReference type="Proteomes" id="UP000256970"/>
    </source>
</evidence>
<proteinExistence type="inferred from homology"/>
<dbReference type="PIRSF" id="PIRSF038895">
    <property type="entry name" value="FPGS"/>
    <property type="match status" value="1"/>
</dbReference>
<evidence type="ECO:0000256" key="5">
    <source>
        <dbReference type="ARBA" id="ARBA00008276"/>
    </source>
</evidence>
<comment type="pathway">
    <text evidence="4 21">Cofactor biosynthesis; tetrahydrofolylpolyglutamate biosynthesis.</text>
</comment>
<evidence type="ECO:0000256" key="15">
    <source>
        <dbReference type="ARBA" id="ARBA00022842"/>
    </source>
</evidence>
<keyword evidence="25" id="KW-1185">Reference proteome</keyword>
<evidence type="ECO:0000313" key="24">
    <source>
        <dbReference type="EMBL" id="SZX72602.1"/>
    </source>
</evidence>
<comment type="catalytic activity">
    <reaction evidence="20 21">
        <text>(6S)-5,6,7,8-tetrahydrofolyl-(gamma-L-Glu)(n) + L-glutamate + ATP = (6S)-5,6,7,8-tetrahydrofolyl-(gamma-L-Glu)(n+1) + ADP + phosphate + H(+)</text>
        <dbReference type="Rhea" id="RHEA:10580"/>
        <dbReference type="Rhea" id="RHEA-COMP:14738"/>
        <dbReference type="Rhea" id="RHEA-COMP:14740"/>
        <dbReference type="ChEBI" id="CHEBI:15378"/>
        <dbReference type="ChEBI" id="CHEBI:29985"/>
        <dbReference type="ChEBI" id="CHEBI:30616"/>
        <dbReference type="ChEBI" id="CHEBI:43474"/>
        <dbReference type="ChEBI" id="CHEBI:141005"/>
        <dbReference type="ChEBI" id="CHEBI:456216"/>
        <dbReference type="EC" id="6.3.2.17"/>
    </reaction>
</comment>
<dbReference type="GO" id="GO:0004326">
    <property type="term" value="F:tetrahydrofolylpolyglutamate synthase activity"/>
    <property type="evidence" value="ECO:0007669"/>
    <property type="project" value="UniProtKB-EC"/>
</dbReference>
<comment type="cofactor">
    <cofactor evidence="21">
        <name>a monovalent cation</name>
        <dbReference type="ChEBI" id="CHEBI:60242"/>
    </cofactor>
    <text evidence="21">A monovalent cation.</text>
</comment>
<dbReference type="EMBL" id="FNXT01001144">
    <property type="protein sequence ID" value="SZX72602.1"/>
    <property type="molecule type" value="Genomic_DNA"/>
</dbReference>
<keyword evidence="17" id="KW-0472">Membrane</keyword>
<dbReference type="AlphaFoldDB" id="A0A383W636"/>
<comment type="subcellular location">
    <subcellularLocation>
        <location evidence="3">Cytoplasm</location>
    </subcellularLocation>
    <subcellularLocation>
        <location evidence="1">Mitochondrion inner membrane</location>
    </subcellularLocation>
    <subcellularLocation>
        <location evidence="2">Mitochondrion matrix</location>
    </subcellularLocation>
</comment>
<comment type="similarity">
    <text evidence="5 21">Belongs to the folylpolyglutamate synthase family.</text>
</comment>
<evidence type="ECO:0000256" key="6">
    <source>
        <dbReference type="ARBA" id="ARBA00013025"/>
    </source>
</evidence>
<evidence type="ECO:0000256" key="4">
    <source>
        <dbReference type="ARBA" id="ARBA00005150"/>
    </source>
</evidence>
<dbReference type="UniPathway" id="UPA00850"/>
<dbReference type="SUPFAM" id="SSF53244">
    <property type="entry name" value="MurD-like peptide ligases, peptide-binding domain"/>
    <property type="match status" value="1"/>
</dbReference>
<feature type="binding site" evidence="23">
    <location>
        <position position="213"/>
    </location>
    <ligand>
        <name>Mg(2+)</name>
        <dbReference type="ChEBI" id="CHEBI:18420"/>
        <label>1</label>
    </ligand>
</feature>
<keyword evidence="10 21" id="KW-0436">Ligase</keyword>
<evidence type="ECO:0000256" key="20">
    <source>
        <dbReference type="ARBA" id="ARBA00047493"/>
    </source>
</evidence>
<keyword evidence="14 22" id="KW-0067">ATP-binding</keyword>
<evidence type="ECO:0000256" key="19">
    <source>
        <dbReference type="ARBA" id="ARBA00030876"/>
    </source>
</evidence>
<dbReference type="InterPro" id="IPR036565">
    <property type="entry name" value="Mur-like_cat_sf"/>
</dbReference>
<gene>
    <name evidence="24" type="ORF">BQ4739_LOCUS12763</name>
</gene>
<dbReference type="Proteomes" id="UP000256970">
    <property type="component" value="Unassembled WGS sequence"/>
</dbReference>
<dbReference type="PROSITE" id="PS01011">
    <property type="entry name" value="FOLYLPOLYGLU_SYNT_1"/>
    <property type="match status" value="1"/>
</dbReference>
<keyword evidence="13" id="KW-0999">Mitochondrion inner membrane</keyword>
<accession>A0A383W636</accession>
<keyword evidence="8" id="KW-0963">Cytoplasm</keyword>
<evidence type="ECO:0000256" key="8">
    <source>
        <dbReference type="ARBA" id="ARBA00022490"/>
    </source>
</evidence>
<dbReference type="STRING" id="3088.A0A383W636"/>
<feature type="binding site" evidence="23">
    <location>
        <position position="185"/>
    </location>
    <ligand>
        <name>Mg(2+)</name>
        <dbReference type="ChEBI" id="CHEBI:18420"/>
        <label>1</label>
    </ligand>
</feature>
<evidence type="ECO:0000256" key="9">
    <source>
        <dbReference type="ARBA" id="ARBA00022563"/>
    </source>
</evidence>